<evidence type="ECO:0000313" key="2">
    <source>
        <dbReference type="EMBL" id="ACE94004.1"/>
    </source>
</evidence>
<feature type="region of interest" description="Disordered" evidence="1">
    <location>
        <begin position="9"/>
        <end position="36"/>
    </location>
</feature>
<dbReference type="HOGENOM" id="CLU_1460166_0_0_5"/>
<reference evidence="2 3" key="1">
    <citation type="submission" date="2008-04" db="EMBL/GenBank/DDBJ databases">
        <title>Genome diversity and DNA divergence of Rhizobium etli.</title>
        <authorList>
            <person name="Gonzalez V."/>
            <person name="Acosta J.L."/>
            <person name="Santamaria R.I."/>
            <person name="Bustos P."/>
            <person name="Hernandez-Gonzalez I.L."/>
            <person name="Fernandez J.L."/>
            <person name="Diaz R."/>
            <person name="Flores M."/>
            <person name="Mora J."/>
            <person name="Palacios R."/>
            <person name="Davila G."/>
        </authorList>
    </citation>
    <scope>NUCLEOTIDE SEQUENCE [LARGE SCALE GENOMIC DNA]</scope>
    <source>
        <strain evidence="2 3">CIAT 652</strain>
        <plasmid evidence="3">Plasmid pB</plasmid>
    </source>
</reference>
<dbReference type="KEGG" id="rec:RHECIAT_PB0000297"/>
<dbReference type="Proteomes" id="UP000008817">
    <property type="component" value="Plasmid pB"/>
</dbReference>
<accession>B3Q2U8</accession>
<name>B3Q2U8_RHIE6</name>
<gene>
    <name evidence="2" type="ordered locus">RHECIAT_PB0000297</name>
</gene>
<sequence length="185" mass="20603">MDAVIRVLNSTKNAAPKTPGDRARTRDRGTQHTLSQPTVSAAVAPVALAKCRDARMELADCKFSFCFQRRKGCLDRSSTRQLLASAAWEMISNSAGVFVQRTALVKLGTRTRLHSLPKVGIPFRKFGTNVEPYERRRRWPPRSIAELALVHCAAAGMVQHRRVHVWRGIGMGAGRNKTTRIQISQ</sequence>
<geneLocation type="plasmid" evidence="2 3">
    <name>pB</name>
</geneLocation>
<keyword evidence="2" id="KW-0614">Plasmid</keyword>
<evidence type="ECO:0000313" key="3">
    <source>
        <dbReference type="Proteomes" id="UP000008817"/>
    </source>
</evidence>
<feature type="compositionally biased region" description="Basic and acidic residues" evidence="1">
    <location>
        <begin position="19"/>
        <end position="30"/>
    </location>
</feature>
<proteinExistence type="predicted"/>
<dbReference type="AlphaFoldDB" id="B3Q2U8"/>
<organism evidence="2 3">
    <name type="scientific">Rhizobium etli (strain CIAT 652)</name>
    <dbReference type="NCBI Taxonomy" id="491916"/>
    <lineage>
        <taxon>Bacteria</taxon>
        <taxon>Pseudomonadati</taxon>
        <taxon>Pseudomonadota</taxon>
        <taxon>Alphaproteobacteria</taxon>
        <taxon>Hyphomicrobiales</taxon>
        <taxon>Rhizobiaceae</taxon>
        <taxon>Rhizobium/Agrobacterium group</taxon>
        <taxon>Rhizobium</taxon>
    </lineage>
</organism>
<dbReference type="EMBL" id="CP001076">
    <property type="protein sequence ID" value="ACE94004.1"/>
    <property type="molecule type" value="Genomic_DNA"/>
</dbReference>
<protein>
    <submittedName>
        <fullName evidence="2">Uncharacterized protein</fullName>
    </submittedName>
</protein>
<evidence type="ECO:0000256" key="1">
    <source>
        <dbReference type="SAM" id="MobiDB-lite"/>
    </source>
</evidence>